<keyword evidence="3" id="KW-1185">Reference proteome</keyword>
<proteinExistence type="predicted"/>
<dbReference type="InterPro" id="IPR002931">
    <property type="entry name" value="Transglutaminase-like"/>
</dbReference>
<reference evidence="2 3" key="1">
    <citation type="submission" date="2018-11" db="EMBL/GenBank/DDBJ databases">
        <title>Trebonia kvetii gen.nov., sp.nov., a novel acidophilic actinobacterium, and proposal of the new actinobacterial family Treboniaceae fam. nov.</title>
        <authorList>
            <person name="Rapoport D."/>
            <person name="Sagova-Mareckova M."/>
            <person name="Sedlacek I."/>
            <person name="Provaznik J."/>
            <person name="Kralova S."/>
            <person name="Pavlinic D."/>
            <person name="Benes V."/>
            <person name="Kopecky J."/>
        </authorList>
    </citation>
    <scope>NUCLEOTIDE SEQUENCE [LARGE SCALE GENOMIC DNA]</scope>
    <source>
        <strain evidence="2 3">15Tr583</strain>
    </source>
</reference>
<dbReference type="Gene3D" id="3.10.620.30">
    <property type="match status" value="1"/>
</dbReference>
<evidence type="ECO:0000313" key="2">
    <source>
        <dbReference type="EMBL" id="TVZ03926.1"/>
    </source>
</evidence>
<gene>
    <name evidence="2" type="ORF">EAS64_15950</name>
</gene>
<dbReference type="SUPFAM" id="SSF54001">
    <property type="entry name" value="Cysteine proteinases"/>
    <property type="match status" value="1"/>
</dbReference>
<dbReference type="Proteomes" id="UP000460272">
    <property type="component" value="Unassembled WGS sequence"/>
</dbReference>
<dbReference type="EMBL" id="RPFW01000003">
    <property type="protein sequence ID" value="TVZ03926.1"/>
    <property type="molecule type" value="Genomic_DNA"/>
</dbReference>
<sequence length="310" mass="33442">MNVENKAAAWIAQSQFTDPGAASKAIDELPADLAALREACSRLVIHYRAGGDFAANGVPAERAAEIHTCYADAMLGLLLERGAPSLSRDRAPADLLVGCCRDATVLFLALARHKGFPARARVGFASYINPGWMIDHVIAEVWDQAAGRWRLIDPEMSADWTPELNGRRADWLDMTDDLFVTGPRAWLAARAGRDDPARYVVSPELDVPVLRGWPYLAHHVIHDLAALNRTEMLLWEGWGMQLGHGPGPVPEADAALLDEISAATADPGVAPGTVAEFAGRDGLRVPATVTRFDPYGGPPCEVTLRDAPSL</sequence>
<evidence type="ECO:0000313" key="3">
    <source>
        <dbReference type="Proteomes" id="UP000460272"/>
    </source>
</evidence>
<dbReference type="Pfam" id="PF01841">
    <property type="entry name" value="Transglut_core"/>
    <property type="match status" value="1"/>
</dbReference>
<accession>A0A6P2C0C0</accession>
<dbReference type="OrthoDB" id="148799at2"/>
<dbReference type="AlphaFoldDB" id="A0A6P2C0C0"/>
<organism evidence="2 3">
    <name type="scientific">Trebonia kvetii</name>
    <dbReference type="NCBI Taxonomy" id="2480626"/>
    <lineage>
        <taxon>Bacteria</taxon>
        <taxon>Bacillati</taxon>
        <taxon>Actinomycetota</taxon>
        <taxon>Actinomycetes</taxon>
        <taxon>Streptosporangiales</taxon>
        <taxon>Treboniaceae</taxon>
        <taxon>Trebonia</taxon>
    </lineage>
</organism>
<protein>
    <submittedName>
        <fullName evidence="2">Transglutaminase domain-containing protein</fullName>
    </submittedName>
</protein>
<feature type="domain" description="Transglutaminase-like" evidence="1">
    <location>
        <begin position="96"/>
        <end position="154"/>
    </location>
</feature>
<comment type="caution">
    <text evidence="2">The sequence shown here is derived from an EMBL/GenBank/DDBJ whole genome shotgun (WGS) entry which is preliminary data.</text>
</comment>
<evidence type="ECO:0000259" key="1">
    <source>
        <dbReference type="Pfam" id="PF01841"/>
    </source>
</evidence>
<name>A0A6P2C0C0_9ACTN</name>
<dbReference type="InterPro" id="IPR038765">
    <property type="entry name" value="Papain-like_cys_pep_sf"/>
</dbReference>
<dbReference type="RefSeq" id="WP_145853796.1">
    <property type="nucleotide sequence ID" value="NZ_RPFW01000003.1"/>
</dbReference>